<dbReference type="InterPro" id="IPR059231">
    <property type="entry name" value="Leader_pinensin"/>
</dbReference>
<name>A0A562SSG9_CHIJA</name>
<dbReference type="Proteomes" id="UP000316778">
    <property type="component" value="Unassembled WGS sequence"/>
</dbReference>
<dbReference type="EMBL" id="VLLG01000005">
    <property type="protein sequence ID" value="TWI84191.1"/>
    <property type="molecule type" value="Genomic_DNA"/>
</dbReference>
<reference evidence="1 2" key="1">
    <citation type="journal article" date="2013" name="Stand. Genomic Sci.">
        <title>Genomic Encyclopedia of Type Strains, Phase I: The one thousand microbial genomes (KMG-I) project.</title>
        <authorList>
            <person name="Kyrpides N.C."/>
            <person name="Woyke T."/>
            <person name="Eisen J.A."/>
            <person name="Garrity G."/>
            <person name="Lilburn T.G."/>
            <person name="Beck B.J."/>
            <person name="Whitman W.B."/>
            <person name="Hugenholtz P."/>
            <person name="Klenk H.P."/>
        </authorList>
    </citation>
    <scope>NUCLEOTIDE SEQUENCE [LARGE SCALE GENOMIC DNA]</scope>
    <source>
        <strain evidence="1 2">DSM 13484</strain>
    </source>
</reference>
<evidence type="ECO:0000313" key="2">
    <source>
        <dbReference type="Proteomes" id="UP000316778"/>
    </source>
</evidence>
<evidence type="ECO:0000313" key="1">
    <source>
        <dbReference type="EMBL" id="TWI84191.1"/>
    </source>
</evidence>
<protein>
    <submittedName>
        <fullName evidence="1">Uncharacterized protein</fullName>
    </submittedName>
</protein>
<keyword evidence="2" id="KW-1185">Reference proteome</keyword>
<dbReference type="OrthoDB" id="1263753at2"/>
<organism evidence="1 2">
    <name type="scientific">Chitinophaga japonensis</name>
    <name type="common">Flexibacter japonensis</name>
    <dbReference type="NCBI Taxonomy" id="104662"/>
    <lineage>
        <taxon>Bacteria</taxon>
        <taxon>Pseudomonadati</taxon>
        <taxon>Bacteroidota</taxon>
        <taxon>Chitinophagia</taxon>
        <taxon>Chitinophagales</taxon>
        <taxon>Chitinophagaceae</taxon>
        <taxon>Chitinophaga</taxon>
    </lineage>
</organism>
<dbReference type="AlphaFoldDB" id="A0A562SSG9"/>
<proteinExistence type="predicted"/>
<sequence length="63" mass="6904">MKENQVNQLRLSLDDLKIDSFVTSIDSEMNMRLAGGLAGLSHETHTVPSTDDEGHLCTTVICD</sequence>
<dbReference type="NCBIfam" id="NF038180">
    <property type="entry name" value="leader_pinensin"/>
    <property type="match status" value="1"/>
</dbReference>
<comment type="caution">
    <text evidence="1">The sequence shown here is derived from an EMBL/GenBank/DDBJ whole genome shotgun (WGS) entry which is preliminary data.</text>
</comment>
<accession>A0A562SSG9</accession>
<dbReference type="RefSeq" id="WP_145717728.1">
    <property type="nucleotide sequence ID" value="NZ_BAAAFY010000002.1"/>
</dbReference>
<gene>
    <name evidence="1" type="ORF">LX66_4554</name>
</gene>